<evidence type="ECO:0000256" key="5">
    <source>
        <dbReference type="ARBA" id="ARBA00022679"/>
    </source>
</evidence>
<dbReference type="Gene3D" id="1.10.510.10">
    <property type="entry name" value="Transferase(Phosphotransferase) domain 1"/>
    <property type="match status" value="1"/>
</dbReference>
<dbReference type="PANTHER" id="PTHR48053">
    <property type="entry name" value="LEUCINE RICH REPEAT FAMILY PROTEIN, EXPRESSED"/>
    <property type="match status" value="1"/>
</dbReference>
<keyword evidence="6 16" id="KW-0812">Transmembrane</keyword>
<keyword evidence="8" id="KW-0677">Repeat</keyword>
<keyword evidence="5" id="KW-0808">Transferase</keyword>
<evidence type="ECO:0000259" key="17">
    <source>
        <dbReference type="PROSITE" id="PS50011"/>
    </source>
</evidence>
<dbReference type="InterPro" id="IPR001611">
    <property type="entry name" value="Leu-rich_rpt"/>
</dbReference>
<dbReference type="Gene3D" id="3.80.10.10">
    <property type="entry name" value="Ribonuclease Inhibitor"/>
    <property type="match status" value="4"/>
</dbReference>
<dbReference type="AlphaFoldDB" id="A0A8S0T146"/>
<evidence type="ECO:0000256" key="16">
    <source>
        <dbReference type="SAM" id="Phobius"/>
    </source>
</evidence>
<dbReference type="FunFam" id="1.10.510.10:FF:000365">
    <property type="entry name" value="Leucine-rich repeat receptor-like serine/threonine-protein kinase At1g17230"/>
    <property type="match status" value="1"/>
</dbReference>
<keyword evidence="19" id="KW-1185">Reference proteome</keyword>
<keyword evidence="11 15" id="KW-0067">ATP-binding</keyword>
<evidence type="ECO:0000256" key="11">
    <source>
        <dbReference type="ARBA" id="ARBA00022840"/>
    </source>
</evidence>
<dbReference type="PROSITE" id="PS00108">
    <property type="entry name" value="PROTEIN_KINASE_ST"/>
    <property type="match status" value="1"/>
</dbReference>
<evidence type="ECO:0000256" key="6">
    <source>
        <dbReference type="ARBA" id="ARBA00022692"/>
    </source>
</evidence>
<dbReference type="PROSITE" id="PS50011">
    <property type="entry name" value="PROTEIN_KINASE_DOM"/>
    <property type="match status" value="1"/>
</dbReference>
<keyword evidence="4" id="KW-0433">Leucine-rich repeat</keyword>
<evidence type="ECO:0000256" key="12">
    <source>
        <dbReference type="ARBA" id="ARBA00022989"/>
    </source>
</evidence>
<protein>
    <submittedName>
        <fullName evidence="18">Receptor kinase HAIKU2</fullName>
    </submittedName>
</protein>
<evidence type="ECO:0000256" key="7">
    <source>
        <dbReference type="ARBA" id="ARBA00022729"/>
    </source>
</evidence>
<gene>
    <name evidence="18" type="ORF">OLEA9_A045088</name>
</gene>
<evidence type="ECO:0000256" key="8">
    <source>
        <dbReference type="ARBA" id="ARBA00022737"/>
    </source>
</evidence>
<dbReference type="Gramene" id="OE9A045088T2">
    <property type="protein sequence ID" value="OE9A045088C2"/>
    <property type="gene ID" value="OE9A045088"/>
</dbReference>
<dbReference type="FunFam" id="3.80.10.10:FF:000590">
    <property type="entry name" value="Leucine-rich receptor-like protein kinase family protein"/>
    <property type="match status" value="1"/>
</dbReference>
<dbReference type="OrthoDB" id="676979at2759"/>
<dbReference type="SUPFAM" id="SSF52047">
    <property type="entry name" value="RNI-like"/>
    <property type="match status" value="2"/>
</dbReference>
<evidence type="ECO:0000313" key="19">
    <source>
        <dbReference type="Proteomes" id="UP000594638"/>
    </source>
</evidence>
<dbReference type="PROSITE" id="PS51450">
    <property type="entry name" value="LRR"/>
    <property type="match status" value="1"/>
</dbReference>
<evidence type="ECO:0000313" key="18">
    <source>
        <dbReference type="EMBL" id="CAA2998844.1"/>
    </source>
</evidence>
<sequence length="1000" mass="110702">MTVLPLPVLSMASQPKSPFLQILIFISIFSFHVQPFMCLPVETQALLEFKKQLNDPLNHLDSWKDSDSDSPCQFYGITCDQNTGLVTNISLEDKSLSGVISPSLSVLQNLTSLVLPSNHISGILPKELSKCMNLKVLNVSDNNMNGSVPDLSNLINLEIFDLSDNYFSGEFPAWVGNLTHLVSLGLGNNDYDEGEIPDSLGNLKSLYWLYLAGSNLRGEIPESIFELEELGTLDLCMNKITGNFPKSISKLKNLWKIELYSNNLTGEIPQELGKLTLLKEIDISSNQMHGTIPQEVGNLKKLAVFHLYKNNFSGGIPAAFGDMQHLNAISIYKNSFSGEFPPNLGRFSPLNSVDISENNFSGGFPKYLCQNKNLQKLLALENKFSGGFPDTYAECFPLERLRISQNQLTGNIPDGVWALPNVHMMDFSDNDFTGSISPRIGASLNLQGLMLSNNRFSGELPEEFGKLVQLERLYLDNNKFSGRIPFELGALKQISSLHLEENALIGSIPAELAECTRLVDLNLASNFLTGSIPSTFSTMATLNSLNLSRNRLTGSIPEKLDKLKLSSVDLSNNQLSGSVPSDFLTVAGDKAFVGNKGLCVDGNIKRPMNSGLGLCNGKNSHKDLGKSKLVLFCIILLALVVILGGLLLVSYLNFKQSRTDAEEHSEEEKGIRPKWKLESFHHVEFDVDEICGVDEDNLIGVGGTGKVYRLDLKKGCGTVAVKQLWKGNSVKLFAAEMEILGKIRHRNILKLYAYLMKGGSNFLVFEYMDNGNLFQALNREIKMGRPELDWYQRYKIALGAAKGIAYLHHDCSPPIIHRDIKSTNILLGEDYEAKIADFGVAKVAEVSPRGSECSCFAGTHGYMAPELAYSFKVTEKSDIYSFGVVLLELVTGRRPVEEAYGEGKDIVYWVSTYLNDQENVVKVLDPKVVTDFVKDDMMKFLKIAALCTTKLPNLRPNMKEVVKMLIDAEPCSVRSPDACVENKKVFLSKQTDQNGTRGLM</sequence>
<evidence type="ECO:0000256" key="15">
    <source>
        <dbReference type="PROSITE-ProRule" id="PRU10141"/>
    </source>
</evidence>
<dbReference type="PANTHER" id="PTHR48053:SF159">
    <property type="entry name" value="PROTEIN KINASE DOMAIN-CONTAINING PROTEIN"/>
    <property type="match status" value="1"/>
</dbReference>
<dbReference type="GO" id="GO:0005524">
    <property type="term" value="F:ATP binding"/>
    <property type="evidence" value="ECO:0007669"/>
    <property type="project" value="UniProtKB-UniRule"/>
</dbReference>
<dbReference type="InterPro" id="IPR051716">
    <property type="entry name" value="Plant_RL_S/T_kinase"/>
</dbReference>
<dbReference type="Pfam" id="PF00560">
    <property type="entry name" value="LRR_1"/>
    <property type="match status" value="5"/>
</dbReference>
<evidence type="ECO:0000256" key="1">
    <source>
        <dbReference type="ARBA" id="ARBA00004236"/>
    </source>
</evidence>
<evidence type="ECO:0000256" key="4">
    <source>
        <dbReference type="ARBA" id="ARBA00022614"/>
    </source>
</evidence>
<dbReference type="FunFam" id="3.80.10.10:FF:000215">
    <property type="entry name" value="Receptor-like protein kinase HSL1"/>
    <property type="match status" value="1"/>
</dbReference>
<dbReference type="GO" id="GO:0004672">
    <property type="term" value="F:protein kinase activity"/>
    <property type="evidence" value="ECO:0007669"/>
    <property type="project" value="InterPro"/>
</dbReference>
<dbReference type="FunFam" id="3.80.10.10:FF:000234">
    <property type="entry name" value="Probable inactive receptor kinase RLK902"/>
    <property type="match status" value="1"/>
</dbReference>
<dbReference type="Pfam" id="PF13855">
    <property type="entry name" value="LRR_8"/>
    <property type="match status" value="2"/>
</dbReference>
<name>A0A8S0T146_OLEEU</name>
<comment type="similarity">
    <text evidence="3">Belongs to the protein kinase superfamily. Ser/Thr protein kinase family.</text>
</comment>
<feature type="binding site" evidence="15">
    <location>
        <position position="722"/>
    </location>
    <ligand>
        <name>ATP</name>
        <dbReference type="ChEBI" id="CHEBI:30616"/>
    </ligand>
</feature>
<keyword evidence="7" id="KW-0732">Signal</keyword>
<organism evidence="18 19">
    <name type="scientific">Olea europaea subsp. europaea</name>
    <dbReference type="NCBI Taxonomy" id="158383"/>
    <lineage>
        <taxon>Eukaryota</taxon>
        <taxon>Viridiplantae</taxon>
        <taxon>Streptophyta</taxon>
        <taxon>Embryophyta</taxon>
        <taxon>Tracheophyta</taxon>
        <taxon>Spermatophyta</taxon>
        <taxon>Magnoliopsida</taxon>
        <taxon>eudicotyledons</taxon>
        <taxon>Gunneridae</taxon>
        <taxon>Pentapetalae</taxon>
        <taxon>asterids</taxon>
        <taxon>lamiids</taxon>
        <taxon>Lamiales</taxon>
        <taxon>Oleaceae</taxon>
        <taxon>Oleeae</taxon>
        <taxon>Olea</taxon>
    </lineage>
</organism>
<dbReference type="Gene3D" id="3.30.200.20">
    <property type="entry name" value="Phosphorylase Kinase, domain 1"/>
    <property type="match status" value="1"/>
</dbReference>
<accession>A0A8S0T146</accession>
<dbReference type="Gramene" id="OE9A045088T1">
    <property type="protein sequence ID" value="OE9A045088C1"/>
    <property type="gene ID" value="OE9A045088"/>
</dbReference>
<evidence type="ECO:0000256" key="14">
    <source>
        <dbReference type="ARBA" id="ARBA00023170"/>
    </source>
</evidence>
<dbReference type="Pfam" id="PF08263">
    <property type="entry name" value="LRRNT_2"/>
    <property type="match status" value="1"/>
</dbReference>
<feature type="transmembrane region" description="Helical" evidence="16">
    <location>
        <begin position="629"/>
        <end position="652"/>
    </location>
</feature>
<keyword evidence="14 18" id="KW-0675">Receptor</keyword>
<dbReference type="InterPro" id="IPR000719">
    <property type="entry name" value="Prot_kinase_dom"/>
</dbReference>
<dbReference type="PROSITE" id="PS00107">
    <property type="entry name" value="PROTEIN_KINASE_ATP"/>
    <property type="match status" value="1"/>
</dbReference>
<proteinExistence type="inferred from homology"/>
<dbReference type="EMBL" id="CACTIH010005606">
    <property type="protein sequence ID" value="CAA2998844.1"/>
    <property type="molecule type" value="Genomic_DNA"/>
</dbReference>
<dbReference type="SUPFAM" id="SSF56112">
    <property type="entry name" value="Protein kinase-like (PK-like)"/>
    <property type="match status" value="1"/>
</dbReference>
<evidence type="ECO:0000256" key="3">
    <source>
        <dbReference type="ARBA" id="ARBA00008684"/>
    </source>
</evidence>
<keyword evidence="9 15" id="KW-0547">Nucleotide-binding</keyword>
<evidence type="ECO:0000256" key="13">
    <source>
        <dbReference type="ARBA" id="ARBA00023136"/>
    </source>
</evidence>
<dbReference type="InterPro" id="IPR013210">
    <property type="entry name" value="LRR_N_plant-typ"/>
</dbReference>
<dbReference type="SMART" id="SM00220">
    <property type="entry name" value="S_TKc"/>
    <property type="match status" value="1"/>
</dbReference>
<evidence type="ECO:0000256" key="10">
    <source>
        <dbReference type="ARBA" id="ARBA00022777"/>
    </source>
</evidence>
<dbReference type="InterPro" id="IPR017441">
    <property type="entry name" value="Protein_kinase_ATP_BS"/>
</dbReference>
<dbReference type="GO" id="GO:0005886">
    <property type="term" value="C:plasma membrane"/>
    <property type="evidence" value="ECO:0007669"/>
    <property type="project" value="UniProtKB-SubCell"/>
</dbReference>
<feature type="domain" description="Protein kinase" evidence="17">
    <location>
        <begin position="693"/>
        <end position="972"/>
    </location>
</feature>
<comment type="subcellular location">
    <subcellularLocation>
        <location evidence="1">Cell membrane</location>
    </subcellularLocation>
    <subcellularLocation>
        <location evidence="2">Membrane</location>
        <topology evidence="2">Single-pass type I membrane protein</topology>
    </subcellularLocation>
</comment>
<dbReference type="Proteomes" id="UP000594638">
    <property type="component" value="Unassembled WGS sequence"/>
</dbReference>
<dbReference type="Pfam" id="PF00069">
    <property type="entry name" value="Pkinase"/>
    <property type="match status" value="1"/>
</dbReference>
<dbReference type="InterPro" id="IPR011009">
    <property type="entry name" value="Kinase-like_dom_sf"/>
</dbReference>
<keyword evidence="12 16" id="KW-1133">Transmembrane helix</keyword>
<evidence type="ECO:0000256" key="2">
    <source>
        <dbReference type="ARBA" id="ARBA00004479"/>
    </source>
</evidence>
<comment type="caution">
    <text evidence="18">The sequence shown here is derived from an EMBL/GenBank/DDBJ whole genome shotgun (WGS) entry which is preliminary data.</text>
</comment>
<evidence type="ECO:0000256" key="9">
    <source>
        <dbReference type="ARBA" id="ARBA00022741"/>
    </source>
</evidence>
<dbReference type="InterPro" id="IPR032675">
    <property type="entry name" value="LRR_dom_sf"/>
</dbReference>
<keyword evidence="13 16" id="KW-0472">Membrane</keyword>
<keyword evidence="10 18" id="KW-0418">Kinase</keyword>
<reference evidence="18 19" key="1">
    <citation type="submission" date="2019-12" db="EMBL/GenBank/DDBJ databases">
        <authorList>
            <person name="Alioto T."/>
            <person name="Alioto T."/>
            <person name="Gomez Garrido J."/>
        </authorList>
    </citation>
    <scope>NUCLEOTIDE SEQUENCE [LARGE SCALE GENOMIC DNA]</scope>
</reference>
<dbReference type="InterPro" id="IPR008271">
    <property type="entry name" value="Ser/Thr_kinase_AS"/>
</dbReference>
<dbReference type="FunFam" id="3.30.200.20:FF:000511">
    <property type="entry name" value="Leucine-rich receptor-like protein kinase family protein"/>
    <property type="match status" value="1"/>
</dbReference>